<feature type="domain" description="UmuC" evidence="1">
    <location>
        <begin position="6"/>
        <end position="187"/>
    </location>
</feature>
<dbReference type="PANTHER" id="PTHR11076:SF33">
    <property type="entry name" value="DNA POLYMERASE KAPPA"/>
    <property type="match status" value="1"/>
</dbReference>
<dbReference type="Gene3D" id="3.30.70.270">
    <property type="match status" value="1"/>
</dbReference>
<dbReference type="GO" id="GO:0003684">
    <property type="term" value="F:damaged DNA binding"/>
    <property type="evidence" value="ECO:0007669"/>
    <property type="project" value="InterPro"/>
</dbReference>
<evidence type="ECO:0000259" key="1">
    <source>
        <dbReference type="PROSITE" id="PS50173"/>
    </source>
</evidence>
<dbReference type="InterPro" id="IPR043128">
    <property type="entry name" value="Rev_trsase/Diguanyl_cyclase"/>
</dbReference>
<proteinExistence type="predicted"/>
<evidence type="ECO:0000313" key="2">
    <source>
        <dbReference type="EMBL" id="MUN29557.1"/>
    </source>
</evidence>
<dbReference type="InterPro" id="IPR043502">
    <property type="entry name" value="DNA/RNA_pol_sf"/>
</dbReference>
<dbReference type="InterPro" id="IPR001126">
    <property type="entry name" value="UmuC"/>
</dbReference>
<name>A0A6A9QJV3_SULME</name>
<dbReference type="PANTHER" id="PTHR11076">
    <property type="entry name" value="DNA REPAIR POLYMERASE UMUC / TRANSFERASE FAMILY MEMBER"/>
    <property type="match status" value="1"/>
</dbReference>
<dbReference type="SUPFAM" id="SSF56672">
    <property type="entry name" value="DNA/RNA polymerases"/>
    <property type="match status" value="1"/>
</dbReference>
<dbReference type="RefSeq" id="WP_156017142.1">
    <property type="nucleotide sequence ID" value="NZ_WGGD01000005.1"/>
</dbReference>
<protein>
    <submittedName>
        <fullName evidence="2">DNA polymerase IV</fullName>
        <ecNumber evidence="2">2.7.7.7</ecNumber>
    </submittedName>
</protein>
<keyword evidence="3" id="KW-1185">Reference proteome</keyword>
<reference evidence="2 3" key="1">
    <citation type="submission" date="2019-10" db="EMBL/GenBank/DDBJ databases">
        <title>Sequencing and Assembly of Multiple Reported Metal-Biooxidizing Members of the Extremely Thermoacidophilic Archaeal Family Sulfolobaceae.</title>
        <authorList>
            <person name="Counts J.A."/>
            <person name="Kelly R.M."/>
        </authorList>
    </citation>
    <scope>NUCLEOTIDE SEQUENCE [LARGE SCALE GENOMIC DNA]</scope>
    <source>
        <strain evidence="2 3">DSM 6482</strain>
    </source>
</reference>
<dbReference type="NCBIfam" id="NF002292">
    <property type="entry name" value="PRK01216.1"/>
    <property type="match status" value="1"/>
</dbReference>
<dbReference type="Pfam" id="PF00817">
    <property type="entry name" value="IMS"/>
    <property type="match status" value="1"/>
</dbReference>
<organism evidence="2 3">
    <name type="scientific">Sulfuracidifex metallicus DSM 6482 = JCM 9184</name>
    <dbReference type="NCBI Taxonomy" id="523847"/>
    <lineage>
        <taxon>Archaea</taxon>
        <taxon>Thermoproteota</taxon>
        <taxon>Thermoprotei</taxon>
        <taxon>Sulfolobales</taxon>
        <taxon>Sulfolobaceae</taxon>
        <taxon>Sulfuracidifex</taxon>
    </lineage>
</organism>
<dbReference type="AlphaFoldDB" id="A0A6A9QJV3"/>
<dbReference type="EMBL" id="WGGD01000005">
    <property type="protein sequence ID" value="MUN29557.1"/>
    <property type="molecule type" value="Genomic_DNA"/>
</dbReference>
<dbReference type="PROSITE" id="PS50173">
    <property type="entry name" value="UMUC"/>
    <property type="match status" value="1"/>
</dbReference>
<dbReference type="GO" id="GO:0003887">
    <property type="term" value="F:DNA-directed DNA polymerase activity"/>
    <property type="evidence" value="ECO:0007669"/>
    <property type="project" value="UniProtKB-EC"/>
</dbReference>
<dbReference type="Proteomes" id="UP000470772">
    <property type="component" value="Unassembled WGS sequence"/>
</dbReference>
<dbReference type="Gene3D" id="3.30.1490.100">
    <property type="entry name" value="DNA polymerase, Y-family, little finger domain"/>
    <property type="match status" value="1"/>
</dbReference>
<accession>A0A6A9QJV3</accession>
<keyword evidence="2" id="KW-0808">Transferase</keyword>
<sequence length="360" mass="40475">MRRKRILFVDLDYFYAQVEEVINPSLRGKPVAVCVFSGRNEDSGAVATSNYEARKLGIKAGIPIAMAKRLSNDVILLPMRKDLYKGISDKIMGYLSTLGTTEVASIDEAYVDLGEITLEEAFKLAKEVKERIFKDHGLKVSIGVASNKVFAKVACEMGKPDGLVVLDDEKEEKLRSEIEVSEIPGIGPVLREKLNELGVNKLGDMKNLDEYKLRKVLGEAKAQYLISLANGTYDEPVKVRQRKHQGRYVTLKRNTRDPNEIKPYLFRAVDEAFAKASGALPMEIHVVAIMEDIDIVSRSRTFKHPISKDEAYNTCYKLLLDILREDKRQVRRIGATLGKLKKVDGSLDKFFDFKLDGNSV</sequence>
<dbReference type="InterPro" id="IPR050116">
    <property type="entry name" value="DNA_polymerase-Y"/>
</dbReference>
<dbReference type="InterPro" id="IPR017961">
    <property type="entry name" value="DNA_pol_Y-fam_little_finger"/>
</dbReference>
<gene>
    <name evidence="2" type="ORF">GC250_08925</name>
</gene>
<keyword evidence="2" id="KW-0548">Nucleotidyltransferase</keyword>
<evidence type="ECO:0000313" key="3">
    <source>
        <dbReference type="Proteomes" id="UP000470772"/>
    </source>
</evidence>
<dbReference type="EC" id="2.7.7.7" evidence="2"/>
<dbReference type="GO" id="GO:0006281">
    <property type="term" value="P:DNA repair"/>
    <property type="evidence" value="ECO:0007669"/>
    <property type="project" value="InterPro"/>
</dbReference>
<dbReference type="Pfam" id="PF11799">
    <property type="entry name" value="IMS_C"/>
    <property type="match status" value="1"/>
</dbReference>
<dbReference type="CDD" id="cd03586">
    <property type="entry name" value="PolY_Pol_IV_kappa"/>
    <property type="match status" value="1"/>
</dbReference>
<dbReference type="Gene3D" id="3.40.1170.60">
    <property type="match status" value="1"/>
</dbReference>
<dbReference type="Gene3D" id="1.10.150.20">
    <property type="entry name" value="5' to 3' exonuclease, C-terminal subdomain"/>
    <property type="match status" value="1"/>
</dbReference>
<dbReference type="InterPro" id="IPR036775">
    <property type="entry name" value="DNA_pol_Y-fam_lit_finger_sf"/>
</dbReference>
<dbReference type="InterPro" id="IPR022880">
    <property type="entry name" value="DNApol_IV"/>
</dbReference>
<dbReference type="GO" id="GO:0042276">
    <property type="term" value="P:error-prone translesion synthesis"/>
    <property type="evidence" value="ECO:0007669"/>
    <property type="project" value="TreeGrafter"/>
</dbReference>
<comment type="caution">
    <text evidence="2">The sequence shown here is derived from an EMBL/GenBank/DDBJ whole genome shotgun (WGS) entry which is preliminary data.</text>
</comment>
<dbReference type="SUPFAM" id="SSF100879">
    <property type="entry name" value="Lesion bypass DNA polymerase (Y-family), little finger domain"/>
    <property type="match status" value="1"/>
</dbReference>